<name>A0AAW9RXE6_9BACT</name>
<dbReference type="AlphaFoldDB" id="A0AAW9RXE6"/>
<dbReference type="SUPFAM" id="SSF52540">
    <property type="entry name" value="P-loop containing nucleoside triphosphate hydrolases"/>
    <property type="match status" value="1"/>
</dbReference>
<evidence type="ECO:0000313" key="6">
    <source>
        <dbReference type="Proteomes" id="UP001403385"/>
    </source>
</evidence>
<dbReference type="GO" id="GO:0016887">
    <property type="term" value="F:ATP hydrolysis activity"/>
    <property type="evidence" value="ECO:0007669"/>
    <property type="project" value="InterPro"/>
</dbReference>
<dbReference type="GO" id="GO:0022857">
    <property type="term" value="F:transmembrane transporter activity"/>
    <property type="evidence" value="ECO:0007669"/>
    <property type="project" value="TreeGrafter"/>
</dbReference>
<organism evidence="5 6">
    <name type="scientific">Rapidithrix thailandica</name>
    <dbReference type="NCBI Taxonomy" id="413964"/>
    <lineage>
        <taxon>Bacteria</taxon>
        <taxon>Pseudomonadati</taxon>
        <taxon>Bacteroidota</taxon>
        <taxon>Cytophagia</taxon>
        <taxon>Cytophagales</taxon>
        <taxon>Flammeovirgaceae</taxon>
        <taxon>Rapidithrix</taxon>
    </lineage>
</organism>
<gene>
    <name evidence="5" type="ORF">AAG747_07215</name>
</gene>
<evidence type="ECO:0000256" key="1">
    <source>
        <dbReference type="ARBA" id="ARBA00022448"/>
    </source>
</evidence>
<accession>A0AAW9RXE6</accession>
<dbReference type="GO" id="GO:0005886">
    <property type="term" value="C:plasma membrane"/>
    <property type="evidence" value="ECO:0007669"/>
    <property type="project" value="TreeGrafter"/>
</dbReference>
<dbReference type="InterPro" id="IPR027417">
    <property type="entry name" value="P-loop_NTPase"/>
</dbReference>
<proteinExistence type="predicted"/>
<dbReference type="GO" id="GO:0005524">
    <property type="term" value="F:ATP binding"/>
    <property type="evidence" value="ECO:0007669"/>
    <property type="project" value="UniProtKB-KW"/>
</dbReference>
<keyword evidence="6" id="KW-1185">Reference proteome</keyword>
<sequence length="218" mass="24810">MLQIQNLIYHYPKSDFQLTIPSLSVEKGERVAIIGPSGFGKTTLLQLIAGIFLPENGSIRVNGREVPLLKEAERRNLRIQEIGFVFQDFKLIEYLKVIDNILLPFRINRKLPYQNGLKSKAQNLATSLGIGDKLNKYPSKLSQGERQRVAIGRALIHQPHLILADEPTGNLDPKNKRHIMHLLFEYSQQQQATLLTVTHDYELLSGFDRVIDLTELTT</sequence>
<dbReference type="InterPro" id="IPR003593">
    <property type="entry name" value="AAA+_ATPase"/>
</dbReference>
<evidence type="ECO:0000259" key="4">
    <source>
        <dbReference type="PROSITE" id="PS50893"/>
    </source>
</evidence>
<protein>
    <submittedName>
        <fullName evidence="5">ABC transporter ATP-binding protein</fullName>
    </submittedName>
</protein>
<keyword evidence="2" id="KW-0547">Nucleotide-binding</keyword>
<comment type="caution">
    <text evidence="5">The sequence shown here is derived from an EMBL/GenBank/DDBJ whole genome shotgun (WGS) entry which is preliminary data.</text>
</comment>
<dbReference type="InterPro" id="IPR017871">
    <property type="entry name" value="ABC_transporter-like_CS"/>
</dbReference>
<dbReference type="Proteomes" id="UP001403385">
    <property type="component" value="Unassembled WGS sequence"/>
</dbReference>
<dbReference type="InterPro" id="IPR003439">
    <property type="entry name" value="ABC_transporter-like_ATP-bd"/>
</dbReference>
<evidence type="ECO:0000256" key="3">
    <source>
        <dbReference type="ARBA" id="ARBA00022840"/>
    </source>
</evidence>
<dbReference type="SMART" id="SM00382">
    <property type="entry name" value="AAA"/>
    <property type="match status" value="1"/>
</dbReference>
<keyword evidence="1" id="KW-0813">Transport</keyword>
<dbReference type="PROSITE" id="PS50893">
    <property type="entry name" value="ABC_TRANSPORTER_2"/>
    <property type="match status" value="1"/>
</dbReference>
<dbReference type="RefSeq" id="WP_346820477.1">
    <property type="nucleotide sequence ID" value="NZ_JBDKWZ010000003.1"/>
</dbReference>
<feature type="domain" description="ABC transporter" evidence="4">
    <location>
        <begin position="2"/>
        <end position="216"/>
    </location>
</feature>
<dbReference type="PROSITE" id="PS00211">
    <property type="entry name" value="ABC_TRANSPORTER_1"/>
    <property type="match status" value="1"/>
</dbReference>
<reference evidence="5 6" key="1">
    <citation type="submission" date="2024-04" db="EMBL/GenBank/DDBJ databases">
        <title>Novel genus in family Flammeovirgaceae.</title>
        <authorList>
            <person name="Nguyen T.H."/>
            <person name="Vuong T.Q."/>
            <person name="Le H."/>
            <person name="Kim S.-G."/>
        </authorList>
    </citation>
    <scope>NUCLEOTIDE SEQUENCE [LARGE SCALE GENOMIC DNA]</scope>
    <source>
        <strain evidence="5 6">JCM 23209</strain>
    </source>
</reference>
<keyword evidence="3 5" id="KW-0067">ATP-binding</keyword>
<evidence type="ECO:0000313" key="5">
    <source>
        <dbReference type="EMBL" id="MEN7547690.1"/>
    </source>
</evidence>
<dbReference type="InterPro" id="IPR015854">
    <property type="entry name" value="ABC_transpr_LolD-like"/>
</dbReference>
<evidence type="ECO:0000256" key="2">
    <source>
        <dbReference type="ARBA" id="ARBA00022741"/>
    </source>
</evidence>
<dbReference type="InterPro" id="IPR017911">
    <property type="entry name" value="MacB-like_ATP-bd"/>
</dbReference>
<dbReference type="Gene3D" id="3.40.50.300">
    <property type="entry name" value="P-loop containing nucleotide triphosphate hydrolases"/>
    <property type="match status" value="1"/>
</dbReference>
<dbReference type="EMBL" id="JBDKWZ010000003">
    <property type="protein sequence ID" value="MEN7547690.1"/>
    <property type="molecule type" value="Genomic_DNA"/>
</dbReference>
<dbReference type="PANTHER" id="PTHR24220">
    <property type="entry name" value="IMPORT ATP-BINDING PROTEIN"/>
    <property type="match status" value="1"/>
</dbReference>
<dbReference type="PANTHER" id="PTHR24220:SF659">
    <property type="entry name" value="TRANSPORTER, PUTATIVE-RELATED"/>
    <property type="match status" value="1"/>
</dbReference>
<dbReference type="Pfam" id="PF00005">
    <property type="entry name" value="ABC_tran"/>
    <property type="match status" value="1"/>
</dbReference>
<dbReference type="CDD" id="cd03255">
    <property type="entry name" value="ABC_MJ0796_LolCDE_FtsE"/>
    <property type="match status" value="1"/>
</dbReference>